<dbReference type="Gene3D" id="2.40.50.100">
    <property type="match status" value="1"/>
</dbReference>
<organism evidence="4 5">
    <name type="scientific">Actomonas aquatica</name>
    <dbReference type="NCBI Taxonomy" id="2866162"/>
    <lineage>
        <taxon>Bacteria</taxon>
        <taxon>Pseudomonadati</taxon>
        <taxon>Verrucomicrobiota</taxon>
        <taxon>Opitutia</taxon>
        <taxon>Opitutales</taxon>
        <taxon>Opitutaceae</taxon>
        <taxon>Actomonas</taxon>
    </lineage>
</organism>
<reference evidence="4 5" key="2">
    <citation type="submission" date="2023-12" db="EMBL/GenBank/DDBJ databases">
        <title>Description of an unclassified Opitutus bacterium of Verrucomicrobiota.</title>
        <authorList>
            <person name="Zhang D.-F."/>
        </authorList>
    </citation>
    <scope>NUCLEOTIDE SEQUENCE [LARGE SCALE GENOMIC DNA]</scope>
    <source>
        <strain evidence="4 5">WL0086</strain>
    </source>
</reference>
<keyword evidence="2" id="KW-0175">Coiled coil</keyword>
<dbReference type="EMBL" id="CP139781">
    <property type="protein sequence ID" value="WRQ88750.1"/>
    <property type="molecule type" value="Genomic_DNA"/>
</dbReference>
<evidence type="ECO:0000259" key="3">
    <source>
        <dbReference type="Pfam" id="PF25917"/>
    </source>
</evidence>
<dbReference type="Gene3D" id="1.10.287.470">
    <property type="entry name" value="Helix hairpin bin"/>
    <property type="match status" value="1"/>
</dbReference>
<evidence type="ECO:0000313" key="4">
    <source>
        <dbReference type="EMBL" id="WRQ88750.1"/>
    </source>
</evidence>
<dbReference type="InterPro" id="IPR006143">
    <property type="entry name" value="RND_pump_MFP"/>
</dbReference>
<dbReference type="NCBIfam" id="TIGR01730">
    <property type="entry name" value="RND_mfp"/>
    <property type="match status" value="1"/>
</dbReference>
<dbReference type="InterPro" id="IPR058625">
    <property type="entry name" value="MdtA-like_BSH"/>
</dbReference>
<comment type="similarity">
    <text evidence="1">Belongs to the membrane fusion protein (MFP) (TC 8.A.1) family.</text>
</comment>
<dbReference type="Pfam" id="PF25917">
    <property type="entry name" value="BSH_RND"/>
    <property type="match status" value="1"/>
</dbReference>
<dbReference type="Proteomes" id="UP000738431">
    <property type="component" value="Chromosome"/>
</dbReference>
<name>A0ABZ1CAS4_9BACT</name>
<feature type="coiled-coil region" evidence="2">
    <location>
        <begin position="160"/>
        <end position="187"/>
    </location>
</feature>
<reference evidence="4 5" key="1">
    <citation type="submission" date="2021-08" db="EMBL/GenBank/DDBJ databases">
        <authorList>
            <person name="Zhang D."/>
            <person name="Zhang A."/>
            <person name="Wang L."/>
        </authorList>
    </citation>
    <scope>NUCLEOTIDE SEQUENCE [LARGE SCALE GENOMIC DNA]</scope>
    <source>
        <strain evidence="4 5">WL0086</strain>
    </source>
</reference>
<feature type="domain" description="Multidrug resistance protein MdtA-like barrel-sandwich hybrid" evidence="3">
    <location>
        <begin position="70"/>
        <end position="214"/>
    </location>
</feature>
<sequence length="391" mass="41930">MNWKRSLLVCVIIAAIAAGLSWLIYSTEPAAERSTMSKRTAMLVDTVTVERGTYRPQIVVMGVVRARDDVALSPRVSGEVLQRLPAFEPGNLVAAGELLLKLDPADYENTVAQRRSALHQAEADLELEMGRQRVAKLDYELLGDELGTDNASLVLREPQLEAAKADVEAAQADLDQALLDLERTTVRAPFEAMVLSRDVGVGSQVSAGESLGRLVSVDSYWVTATVPLDKLSRIQFADTQGVGGSAVTVRSRATWPTGATREGRVDRLIGALDENTRLARVNVVVDDPLARSAGNAGESPLIIGALLEVTIDGAPLDDVLRLDRSYLREDNTVWVNDGGELRIVAVEVVFSDAQYVYIRDGLADGAAVVTTGLSAVVEGAPLRTEGEGGNE</sequence>
<evidence type="ECO:0000313" key="5">
    <source>
        <dbReference type="Proteomes" id="UP000738431"/>
    </source>
</evidence>
<keyword evidence="5" id="KW-1185">Reference proteome</keyword>
<proteinExistence type="inferred from homology"/>
<dbReference type="SUPFAM" id="SSF111369">
    <property type="entry name" value="HlyD-like secretion proteins"/>
    <property type="match status" value="1"/>
</dbReference>
<protein>
    <submittedName>
        <fullName evidence="4">Efflux RND transporter periplasmic adaptor subunit</fullName>
    </submittedName>
</protein>
<dbReference type="Gene3D" id="2.40.420.20">
    <property type="match status" value="1"/>
</dbReference>
<gene>
    <name evidence="4" type="ORF">K1X11_004995</name>
</gene>
<dbReference type="RefSeq" id="WP_221031848.1">
    <property type="nucleotide sequence ID" value="NZ_CP139781.1"/>
</dbReference>
<dbReference type="Gene3D" id="2.40.30.170">
    <property type="match status" value="1"/>
</dbReference>
<accession>A0ABZ1CAS4</accession>
<dbReference type="PANTHER" id="PTHR30469">
    <property type="entry name" value="MULTIDRUG RESISTANCE PROTEIN MDTA"/>
    <property type="match status" value="1"/>
</dbReference>
<evidence type="ECO:0000256" key="2">
    <source>
        <dbReference type="SAM" id="Coils"/>
    </source>
</evidence>
<evidence type="ECO:0000256" key="1">
    <source>
        <dbReference type="ARBA" id="ARBA00009477"/>
    </source>
</evidence>
<dbReference type="PANTHER" id="PTHR30469:SF12">
    <property type="entry name" value="MULTIDRUG RESISTANCE PROTEIN MDTA"/>
    <property type="match status" value="1"/>
</dbReference>